<keyword evidence="5" id="KW-1185">Reference proteome</keyword>
<keyword evidence="1" id="KW-0238">DNA-binding</keyword>
<dbReference type="EMBL" id="PVLQ01000108">
    <property type="protein sequence ID" value="PRD63990.1"/>
    <property type="molecule type" value="Genomic_DNA"/>
</dbReference>
<reference evidence="4 5" key="1">
    <citation type="submission" date="2018-03" db="EMBL/GenBank/DDBJ databases">
        <title>Comparative genomics illustrates the genes involved in a hyperalkaliphilic mechanisms of Serpentinomonas isolated from highly-alkaline calcium-rich serpentinized springs.</title>
        <authorList>
            <person name="Suzuki S."/>
            <person name="Ishii S."/>
            <person name="Walworth N."/>
            <person name="Bird L."/>
            <person name="Kuenen J.G."/>
            <person name="Nealson K.H."/>
        </authorList>
    </citation>
    <scope>NUCLEOTIDE SEQUENCE [LARGE SCALE GENOMIC DNA]</scope>
    <source>
        <strain evidence="4 5">P1</strain>
    </source>
</reference>
<evidence type="ECO:0000313" key="5">
    <source>
        <dbReference type="Proteomes" id="UP000238589"/>
    </source>
</evidence>
<name>A0A2S9K0K2_9BURK</name>
<organism evidence="4 5">
    <name type="scientific">Malikia granosa</name>
    <dbReference type="NCBI Taxonomy" id="263067"/>
    <lineage>
        <taxon>Bacteria</taxon>
        <taxon>Pseudomonadati</taxon>
        <taxon>Pseudomonadota</taxon>
        <taxon>Betaproteobacteria</taxon>
        <taxon>Burkholderiales</taxon>
        <taxon>Comamonadaceae</taxon>
        <taxon>Malikia</taxon>
    </lineage>
</organism>
<dbReference type="Pfam" id="PF07508">
    <property type="entry name" value="Recombinase"/>
    <property type="match status" value="1"/>
</dbReference>
<dbReference type="PANTHER" id="PTHR30461:SF2">
    <property type="entry name" value="SERINE RECOMBINASE PINE-RELATED"/>
    <property type="match status" value="1"/>
</dbReference>
<dbReference type="PANTHER" id="PTHR30461">
    <property type="entry name" value="DNA-INVERTASE FROM LAMBDOID PROPHAGE"/>
    <property type="match status" value="1"/>
</dbReference>
<gene>
    <name evidence="4" type="ORF">C6P64_16780</name>
</gene>
<dbReference type="PROSITE" id="PS51737">
    <property type="entry name" value="RECOMBINASE_DNA_BIND"/>
    <property type="match status" value="1"/>
</dbReference>
<proteinExistence type="predicted"/>
<evidence type="ECO:0000259" key="3">
    <source>
        <dbReference type="PROSITE" id="PS51737"/>
    </source>
</evidence>
<evidence type="ECO:0000256" key="2">
    <source>
        <dbReference type="ARBA" id="ARBA00023172"/>
    </source>
</evidence>
<dbReference type="InterPro" id="IPR050639">
    <property type="entry name" value="SSR_resolvase"/>
</dbReference>
<dbReference type="GO" id="GO:0003677">
    <property type="term" value="F:DNA binding"/>
    <property type="evidence" value="ECO:0007669"/>
    <property type="project" value="UniProtKB-KW"/>
</dbReference>
<dbReference type="GO" id="GO:0000150">
    <property type="term" value="F:DNA strand exchange activity"/>
    <property type="evidence" value="ECO:0007669"/>
    <property type="project" value="InterPro"/>
</dbReference>
<comment type="caution">
    <text evidence="4">The sequence shown here is derived from an EMBL/GenBank/DDBJ whole genome shotgun (WGS) entry which is preliminary data.</text>
</comment>
<dbReference type="InterPro" id="IPR038109">
    <property type="entry name" value="DNA_bind_recomb_sf"/>
</dbReference>
<dbReference type="Gene3D" id="3.90.1750.20">
    <property type="entry name" value="Putative Large Serine Recombinase, Chain B, Domain 2"/>
    <property type="match status" value="1"/>
</dbReference>
<evidence type="ECO:0000313" key="4">
    <source>
        <dbReference type="EMBL" id="PRD63990.1"/>
    </source>
</evidence>
<dbReference type="InterPro" id="IPR011109">
    <property type="entry name" value="DNA_bind_recombinase_dom"/>
</dbReference>
<accession>A0A2S9K0K2</accession>
<dbReference type="AlphaFoldDB" id="A0A2S9K0K2"/>
<keyword evidence="2" id="KW-0233">DNA recombination</keyword>
<dbReference type="Proteomes" id="UP000238589">
    <property type="component" value="Unassembled WGS sequence"/>
</dbReference>
<evidence type="ECO:0000256" key="1">
    <source>
        <dbReference type="ARBA" id="ARBA00023125"/>
    </source>
</evidence>
<feature type="non-terminal residue" evidence="4">
    <location>
        <position position="398"/>
    </location>
</feature>
<feature type="domain" description="Recombinase" evidence="3">
    <location>
        <begin position="35"/>
        <end position="163"/>
    </location>
</feature>
<sequence>MKSVFSEFFIDETRHRVSRTMLGEFERGAMVTAIPYGYAIDQARSTAEGRCCWCVKADEAAVVREIFARRKDGMTLQEIAAVLNSRGVPTPRQTSDGKRLYWRGSAIWRIFGNPMYKGLYLVNFGRSNSSQERNLERFMPELVLVSPDDWDAVQSMGKRSPSASESAVISSHLGQKRTYGGGKHAFSGVFRCGTCGVYLSFHPARGNSAGTLHCIQCEHASREGQPGRQPIYISVKGVRIMMRWLMQKILSKEVIAAYRERLKEKLAGGHEQSLQDARTRLHKADAARQRLARLLKDIGSEDPVLERQYLEAREDTMRLQHEVSELEQHAQAVNTDAMRRQLNIPLDAVVDAFLSDDHAPERTRAVLNRVFPSIVLRAKPGRYEAVFEIHAMRLCCIN</sequence>
<protein>
    <recommendedName>
        <fullName evidence="3">Recombinase domain-containing protein</fullName>
    </recommendedName>
</protein>